<reference evidence="2" key="1">
    <citation type="journal article" date="2020" name="Fungal Divers.">
        <title>Resolving the Mortierellaceae phylogeny through synthesis of multi-gene phylogenetics and phylogenomics.</title>
        <authorList>
            <person name="Vandepol N."/>
            <person name="Liber J."/>
            <person name="Desiro A."/>
            <person name="Na H."/>
            <person name="Kennedy M."/>
            <person name="Barry K."/>
            <person name="Grigoriev I.V."/>
            <person name="Miller A.N."/>
            <person name="O'Donnell K."/>
            <person name="Stajich J.E."/>
            <person name="Bonito G."/>
        </authorList>
    </citation>
    <scope>NUCLEOTIDE SEQUENCE</scope>
    <source>
        <strain evidence="2">CK1249</strain>
    </source>
</reference>
<sequence>MDTLPLEAFQLICSFCSLHVLAQLRLVSRSFHDRVDGSLTARRTHAVPTKMITLKGKHDRDACYIRFTLFRQEDPITVVFNQYNPQHNYLEFVQRSEPVVVKESGRPVYASAPVPETTASATAAGLYPDYALGKLDLNLWEQQRELVTAPSLPPRAAGVEHASPSTDSRPRRSSITQASIIRGTENEIEQELASSGPVTPLARVRPTRHHGTSALGTSSSGSSSGFSALLGASTPREAGGEGENHMMRFARMVLGFTGTGSNNSQTRPGMSAAELAQEAHRLIHTVEPEVLSSQKLYKFYFSEGVHYVGDSDFVMRYTVTVGPLPSRDQPTTAPKGDLASTTEQDEESAPVQHYQLLQVDYIRVSWKWITSGMPSNVQAKQAGSSNPEDLEDASVKCSPLPNLRIGRIYAARFNRILQEIKDKGISQHVRAELAMQGYDVSILPRDFISVNLFADPVLTWITKDERTINGVPIRRGRGDRTEAVRGEGSADKSSDGSELDSDWEDLAPGETQSRSNNQGEGKGKDRADGFENEDHFEDQKQLDDLMQTLRDNVGLLTARNILEEMLATRGYSRELIWKYGIVRREMMGIVPEPTQAKQLLQKIIESESPSSRSWK</sequence>
<evidence type="ECO:0008006" key="4">
    <source>
        <dbReference type="Google" id="ProtNLM"/>
    </source>
</evidence>
<accession>A0A9P6JB94</accession>
<keyword evidence="3" id="KW-1185">Reference proteome</keyword>
<protein>
    <recommendedName>
        <fullName evidence="4">F-box domain-containing protein</fullName>
    </recommendedName>
</protein>
<feature type="compositionally biased region" description="Polar residues" evidence="1">
    <location>
        <begin position="510"/>
        <end position="519"/>
    </location>
</feature>
<proteinExistence type="predicted"/>
<evidence type="ECO:0000313" key="3">
    <source>
        <dbReference type="Proteomes" id="UP000738359"/>
    </source>
</evidence>
<feature type="compositionally biased region" description="Basic and acidic residues" evidence="1">
    <location>
        <begin position="521"/>
        <end position="530"/>
    </location>
</feature>
<feature type="region of interest" description="Disordered" evidence="1">
    <location>
        <begin position="149"/>
        <end position="241"/>
    </location>
</feature>
<organism evidence="2 3">
    <name type="scientific">Mortierella alpina</name>
    <name type="common">Oleaginous fungus</name>
    <name type="synonym">Mortierella renispora</name>
    <dbReference type="NCBI Taxonomy" id="64518"/>
    <lineage>
        <taxon>Eukaryota</taxon>
        <taxon>Fungi</taxon>
        <taxon>Fungi incertae sedis</taxon>
        <taxon>Mucoromycota</taxon>
        <taxon>Mortierellomycotina</taxon>
        <taxon>Mortierellomycetes</taxon>
        <taxon>Mortierellales</taxon>
        <taxon>Mortierellaceae</taxon>
        <taxon>Mortierella</taxon>
    </lineage>
</organism>
<dbReference type="CDD" id="cd09917">
    <property type="entry name" value="F-box_SF"/>
    <property type="match status" value="1"/>
</dbReference>
<evidence type="ECO:0000313" key="2">
    <source>
        <dbReference type="EMBL" id="KAF9966338.1"/>
    </source>
</evidence>
<gene>
    <name evidence="2" type="ORF">BGZ70_002617</name>
</gene>
<comment type="caution">
    <text evidence="2">The sequence shown here is derived from an EMBL/GenBank/DDBJ whole genome shotgun (WGS) entry which is preliminary data.</text>
</comment>
<dbReference type="OrthoDB" id="2383020at2759"/>
<dbReference type="Proteomes" id="UP000738359">
    <property type="component" value="Unassembled WGS sequence"/>
</dbReference>
<feature type="region of interest" description="Disordered" evidence="1">
    <location>
        <begin position="323"/>
        <end position="350"/>
    </location>
</feature>
<name>A0A9P6JB94_MORAP</name>
<feature type="compositionally biased region" description="Low complexity" evidence="1">
    <location>
        <begin position="212"/>
        <end position="234"/>
    </location>
</feature>
<dbReference type="EMBL" id="JAAAHY010000165">
    <property type="protein sequence ID" value="KAF9966338.1"/>
    <property type="molecule type" value="Genomic_DNA"/>
</dbReference>
<feature type="region of interest" description="Disordered" evidence="1">
    <location>
        <begin position="471"/>
        <end position="530"/>
    </location>
</feature>
<feature type="compositionally biased region" description="Acidic residues" evidence="1">
    <location>
        <begin position="497"/>
        <end position="507"/>
    </location>
</feature>
<dbReference type="AlphaFoldDB" id="A0A9P6JB94"/>
<evidence type="ECO:0000256" key="1">
    <source>
        <dbReference type="SAM" id="MobiDB-lite"/>
    </source>
</evidence>
<feature type="compositionally biased region" description="Basic and acidic residues" evidence="1">
    <location>
        <begin position="476"/>
        <end position="495"/>
    </location>
</feature>